<feature type="compositionally biased region" description="Acidic residues" evidence="1">
    <location>
        <begin position="153"/>
        <end position="164"/>
    </location>
</feature>
<keyword evidence="2" id="KW-0812">Transmembrane</keyword>
<evidence type="ECO:0000313" key="3">
    <source>
        <dbReference type="EMBL" id="PWW19654.1"/>
    </source>
</evidence>
<dbReference type="RefSeq" id="WP_110067406.1">
    <property type="nucleotide sequence ID" value="NZ_QGTW01000019.1"/>
</dbReference>
<organism evidence="3 4">
    <name type="scientific">Cytobacillus oceanisediminis</name>
    <dbReference type="NCBI Taxonomy" id="665099"/>
    <lineage>
        <taxon>Bacteria</taxon>
        <taxon>Bacillati</taxon>
        <taxon>Bacillota</taxon>
        <taxon>Bacilli</taxon>
        <taxon>Bacillales</taxon>
        <taxon>Bacillaceae</taxon>
        <taxon>Cytobacillus</taxon>
    </lineage>
</organism>
<name>A0A2V2ZJ28_9BACI</name>
<feature type="region of interest" description="Disordered" evidence="1">
    <location>
        <begin position="350"/>
        <end position="374"/>
    </location>
</feature>
<gene>
    <name evidence="3" type="ORF">DFO73_11936</name>
</gene>
<feature type="region of interest" description="Disordered" evidence="1">
    <location>
        <begin position="153"/>
        <end position="200"/>
    </location>
</feature>
<evidence type="ECO:0000256" key="2">
    <source>
        <dbReference type="SAM" id="Phobius"/>
    </source>
</evidence>
<dbReference type="OrthoDB" id="2456766at2"/>
<reference evidence="3 4" key="1">
    <citation type="submission" date="2018-05" db="EMBL/GenBank/DDBJ databases">
        <title>Freshwater and sediment microbial communities from various areas in North America, analyzing microbe dynamics in response to fracking.</title>
        <authorList>
            <person name="Lamendella R."/>
        </authorList>
    </citation>
    <scope>NUCLEOTIDE SEQUENCE [LARGE SCALE GENOMIC DNA]</scope>
    <source>
        <strain evidence="3 4">15_TX</strain>
    </source>
</reference>
<evidence type="ECO:0000313" key="4">
    <source>
        <dbReference type="Proteomes" id="UP000247150"/>
    </source>
</evidence>
<protein>
    <submittedName>
        <fullName evidence="3">Uncharacterized protein</fullName>
    </submittedName>
</protein>
<accession>A0A2V2ZJ28</accession>
<evidence type="ECO:0000256" key="1">
    <source>
        <dbReference type="SAM" id="MobiDB-lite"/>
    </source>
</evidence>
<keyword evidence="2" id="KW-1133">Transmembrane helix</keyword>
<keyword evidence="2" id="KW-0472">Membrane</keyword>
<dbReference type="EMBL" id="QGTW01000019">
    <property type="protein sequence ID" value="PWW19654.1"/>
    <property type="molecule type" value="Genomic_DNA"/>
</dbReference>
<dbReference type="AlphaFoldDB" id="A0A2V2ZJ28"/>
<proteinExistence type="predicted"/>
<feature type="compositionally biased region" description="Low complexity" evidence="1">
    <location>
        <begin position="188"/>
        <end position="200"/>
    </location>
</feature>
<feature type="transmembrane region" description="Helical" evidence="2">
    <location>
        <begin position="12"/>
        <end position="31"/>
    </location>
</feature>
<dbReference type="Proteomes" id="UP000247150">
    <property type="component" value="Unassembled WGS sequence"/>
</dbReference>
<feature type="compositionally biased region" description="Acidic residues" evidence="1">
    <location>
        <begin position="365"/>
        <end position="374"/>
    </location>
</feature>
<comment type="caution">
    <text evidence="3">The sequence shown here is derived from an EMBL/GenBank/DDBJ whole genome shotgun (WGS) entry which is preliminary data.</text>
</comment>
<sequence>MHRKYCNEKGYTLIYILLSISLIFIFTTVLIRANVNSAGQIAKSHNDVQTTHLAEMGLEFFNETLKLAIAQPLTGDTVQEARNSLEGHLNYNLAEMGIPVNSGLNNFFEFRVNMNNRPDTFFKVSYQFIVTQDANGNGVIRLTYRLTSGNGEIEETQPYQEEEKDFSWTSEGGIGLPGTTPPPPVESDPNNCDNNPDTPCDVYSTGPVTISDKSEVYVNNLYTAGPLTMDNATTLIAKGDFYVSGLATLSNHSVIEVENGSAYFNDIDSKPNSKTVVIGDAYFYGDDIGKLVGSGNSSLMCIQGTAHLREGINIKIEDINILPAGMSCKNTDGLSAGIWALGTVTFTGDFPAPPEWTSPQPGEGGEIELDPSYN</sequence>